<proteinExistence type="predicted"/>
<name>A0A858RJ09_9BACT</name>
<sequence>MTSRHGAFLSGLLFALSCAKSHAEQRTWTNTQGRTFQAEFVKVDGANAIFAFENGRTFATPVADLSPADRQALVRLQSVAPAAPATPGTAAQTPVQTNFGYAWPREIRMDGASQSKVVSEDAKTGRYIYESPHYRFTCDARLTEDVLRNFAMMFETTHKYATSVPLALHSGVIRQGRLDVLLFQSMNGYIQAGGPAGSAGCYVPSTGVVMVPMESLGLTRTSTGFSLDTAKQNKVLIHELAHQLTTREYMRSSRNGWLVEGLAEYLASTPYTWGHFRPDPQGNIVLNYVTAYGEDGRFGRNLGKKLRAPRLKQFLLMDYSYFAGRNANFNYGFALLLTHYFLHMEGGGKSYRITEYLKALRAGKNDEDALAPLLGGSTFEKLEKEFADAWRKKGIEIEFVP</sequence>
<evidence type="ECO:0000313" key="2">
    <source>
        <dbReference type="Proteomes" id="UP000501812"/>
    </source>
</evidence>
<reference evidence="1 2" key="1">
    <citation type="submission" date="2020-04" db="EMBL/GenBank/DDBJ databases">
        <title>Luteolibacter sp. G-1-1-1 isolated from soil.</title>
        <authorList>
            <person name="Dahal R.H."/>
        </authorList>
    </citation>
    <scope>NUCLEOTIDE SEQUENCE [LARGE SCALE GENOMIC DNA]</scope>
    <source>
        <strain evidence="1 2">G-1-1-1</strain>
    </source>
</reference>
<gene>
    <name evidence="1" type="ORF">HHL09_13910</name>
</gene>
<dbReference type="KEGG" id="luo:HHL09_13910"/>
<keyword evidence="2" id="KW-1185">Reference proteome</keyword>
<dbReference type="Gene3D" id="2.30.30.700">
    <property type="entry name" value="SLA1 homology domain 1"/>
    <property type="match status" value="1"/>
</dbReference>
<dbReference type="AlphaFoldDB" id="A0A858RJ09"/>
<evidence type="ECO:0008006" key="3">
    <source>
        <dbReference type="Google" id="ProtNLM"/>
    </source>
</evidence>
<evidence type="ECO:0000313" key="1">
    <source>
        <dbReference type="EMBL" id="QJE96832.1"/>
    </source>
</evidence>
<dbReference type="RefSeq" id="WP_169455232.1">
    <property type="nucleotide sequence ID" value="NZ_CP051774.1"/>
</dbReference>
<dbReference type="EMBL" id="CP051774">
    <property type="protein sequence ID" value="QJE96832.1"/>
    <property type="molecule type" value="Genomic_DNA"/>
</dbReference>
<protein>
    <recommendedName>
        <fullName evidence="3">DUF1570 domain-containing protein</fullName>
    </recommendedName>
</protein>
<dbReference type="Proteomes" id="UP000501812">
    <property type="component" value="Chromosome"/>
</dbReference>
<organism evidence="1 2">
    <name type="scientific">Luteolibacter luteus</name>
    <dbReference type="NCBI Taxonomy" id="2728835"/>
    <lineage>
        <taxon>Bacteria</taxon>
        <taxon>Pseudomonadati</taxon>
        <taxon>Verrucomicrobiota</taxon>
        <taxon>Verrucomicrobiia</taxon>
        <taxon>Verrucomicrobiales</taxon>
        <taxon>Verrucomicrobiaceae</taxon>
        <taxon>Luteolibacter</taxon>
    </lineage>
</organism>
<accession>A0A858RJ09</accession>
<dbReference type="PROSITE" id="PS51257">
    <property type="entry name" value="PROKAR_LIPOPROTEIN"/>
    <property type="match status" value="1"/>
</dbReference>